<dbReference type="EMBL" id="JAPDFR010000003">
    <property type="protein sequence ID" value="KAK0388476.1"/>
    <property type="molecule type" value="Genomic_DNA"/>
</dbReference>
<proteinExistence type="inferred from homology"/>
<evidence type="ECO:0000313" key="7">
    <source>
        <dbReference type="Proteomes" id="UP001175261"/>
    </source>
</evidence>
<evidence type="ECO:0000256" key="2">
    <source>
        <dbReference type="ARBA" id="ARBA00022630"/>
    </source>
</evidence>
<keyword evidence="2" id="KW-0285">Flavoprotein</keyword>
<dbReference type="Pfam" id="PF07992">
    <property type="entry name" value="Pyr_redox_2"/>
    <property type="match status" value="1"/>
</dbReference>
<dbReference type="AlphaFoldDB" id="A0AA39GJR1"/>
<keyword evidence="7" id="KW-1185">Reference proteome</keyword>
<dbReference type="PRINTS" id="PR00469">
    <property type="entry name" value="PNDRDTASEII"/>
</dbReference>
<organism evidence="6 7">
    <name type="scientific">Sarocladium strictum</name>
    <name type="common">Black bundle disease fungus</name>
    <name type="synonym">Acremonium strictum</name>
    <dbReference type="NCBI Taxonomy" id="5046"/>
    <lineage>
        <taxon>Eukaryota</taxon>
        <taxon>Fungi</taxon>
        <taxon>Dikarya</taxon>
        <taxon>Ascomycota</taxon>
        <taxon>Pezizomycotina</taxon>
        <taxon>Sordariomycetes</taxon>
        <taxon>Hypocreomycetidae</taxon>
        <taxon>Hypocreales</taxon>
        <taxon>Sarocladiaceae</taxon>
        <taxon>Sarocladium</taxon>
    </lineage>
</organism>
<evidence type="ECO:0000256" key="3">
    <source>
        <dbReference type="ARBA" id="ARBA00022827"/>
    </source>
</evidence>
<sequence length="413" mass="44238">MADQKNIVILGSSYAGFSVAHYLLRHAIPKLPTPSNYKIILVSPSTTFFCRPASPRALITDAAFPQDDLFRPIEPCFERYPSENFSFVHGKATSWDPDARTVVVDLSEGKGKATLTYHSLLVATGSGTPSPLMGVHDSDAALKKSWEAFRAALPSAKHIVIAGGGPTGIETAAELGEHLNGKPGWFAGELKDPKVKITVVTSGDHILPYLRSSIADKAEPLLAKIGVSIIKDTKVEAVSPPDAGSKTNVASKATISLQGGNTIEADLYIPSTGYIPSTSFVPPRLLAADGRIKVDPSTLRVPDAGDRVYALGDCSDYARQAIHLLLEAVPCAGNNMKRDLFLAEGLEKDAPAEKKYKEDTRETHLVPIGTSTGVGSAMGHGIPSFVVTMIKGKHYWLNTLPKVWSGEQWAKEA</sequence>
<dbReference type="InterPro" id="IPR036188">
    <property type="entry name" value="FAD/NAD-bd_sf"/>
</dbReference>
<dbReference type="PANTHER" id="PTHR43735">
    <property type="entry name" value="APOPTOSIS-INDUCING FACTOR 1"/>
    <property type="match status" value="1"/>
</dbReference>
<dbReference type="InterPro" id="IPR023753">
    <property type="entry name" value="FAD/NAD-binding_dom"/>
</dbReference>
<protein>
    <recommendedName>
        <fullName evidence="5">FAD/NAD(P)-binding domain-containing protein</fullName>
    </recommendedName>
</protein>
<accession>A0AA39GJR1</accession>
<evidence type="ECO:0000256" key="4">
    <source>
        <dbReference type="ARBA" id="ARBA00023002"/>
    </source>
</evidence>
<feature type="domain" description="FAD/NAD(P)-binding" evidence="5">
    <location>
        <begin position="6"/>
        <end position="321"/>
    </location>
</feature>
<name>A0AA39GJR1_SARSR</name>
<dbReference type="Gene3D" id="3.50.50.100">
    <property type="match status" value="1"/>
</dbReference>
<dbReference type="PRINTS" id="PR00368">
    <property type="entry name" value="FADPNR"/>
</dbReference>
<comment type="caution">
    <text evidence="6">The sequence shown here is derived from an EMBL/GenBank/DDBJ whole genome shotgun (WGS) entry which is preliminary data.</text>
</comment>
<keyword evidence="3" id="KW-0274">FAD</keyword>
<reference evidence="6" key="1">
    <citation type="submission" date="2022-10" db="EMBL/GenBank/DDBJ databases">
        <title>Determination and structural analysis of whole genome sequence of Sarocladium strictum F4-1.</title>
        <authorList>
            <person name="Hu L."/>
            <person name="Jiang Y."/>
        </authorList>
    </citation>
    <scope>NUCLEOTIDE SEQUENCE</scope>
    <source>
        <strain evidence="6">F4-1</strain>
    </source>
</reference>
<dbReference type="PANTHER" id="PTHR43735:SF3">
    <property type="entry name" value="FERROPTOSIS SUPPRESSOR PROTEIN 1"/>
    <property type="match status" value="1"/>
</dbReference>
<evidence type="ECO:0000256" key="1">
    <source>
        <dbReference type="ARBA" id="ARBA00006442"/>
    </source>
</evidence>
<dbReference type="GO" id="GO:0004174">
    <property type="term" value="F:electron-transferring-flavoprotein dehydrogenase activity"/>
    <property type="evidence" value="ECO:0007669"/>
    <property type="project" value="TreeGrafter"/>
</dbReference>
<keyword evidence="4" id="KW-0560">Oxidoreductase</keyword>
<dbReference type="SUPFAM" id="SSF51905">
    <property type="entry name" value="FAD/NAD(P)-binding domain"/>
    <property type="match status" value="1"/>
</dbReference>
<dbReference type="GO" id="GO:0005737">
    <property type="term" value="C:cytoplasm"/>
    <property type="evidence" value="ECO:0007669"/>
    <property type="project" value="TreeGrafter"/>
</dbReference>
<evidence type="ECO:0000313" key="6">
    <source>
        <dbReference type="EMBL" id="KAK0388476.1"/>
    </source>
</evidence>
<comment type="similarity">
    <text evidence="1">Belongs to the FAD-dependent oxidoreductase family.</text>
</comment>
<dbReference type="GO" id="GO:0050660">
    <property type="term" value="F:flavin adenine dinucleotide binding"/>
    <property type="evidence" value="ECO:0007669"/>
    <property type="project" value="TreeGrafter"/>
</dbReference>
<dbReference type="Proteomes" id="UP001175261">
    <property type="component" value="Unassembled WGS sequence"/>
</dbReference>
<gene>
    <name evidence="6" type="ORF">NLU13_4720</name>
</gene>
<evidence type="ECO:0000259" key="5">
    <source>
        <dbReference type="Pfam" id="PF07992"/>
    </source>
</evidence>